<keyword evidence="7" id="KW-0378">Hydrolase</keyword>
<dbReference type="InterPro" id="IPR014306">
    <property type="entry name" value="Hydroxyisourate_hydrolase"/>
</dbReference>
<evidence type="ECO:0000256" key="2">
    <source>
        <dbReference type="ARBA" id="ARBA00002704"/>
    </source>
</evidence>
<feature type="region of interest" description="Disordered" evidence="8">
    <location>
        <begin position="153"/>
        <end position="210"/>
    </location>
</feature>
<evidence type="ECO:0000313" key="11">
    <source>
        <dbReference type="Proteomes" id="UP001152888"/>
    </source>
</evidence>
<evidence type="ECO:0000313" key="10">
    <source>
        <dbReference type="EMBL" id="CAH1982411.1"/>
    </source>
</evidence>
<name>A0A9P0KRG7_ACAOB</name>
<dbReference type="EC" id="3.5.2.17" evidence="5"/>
<evidence type="ECO:0000256" key="5">
    <source>
        <dbReference type="ARBA" id="ARBA00012609"/>
    </source>
</evidence>
<comment type="subunit">
    <text evidence="4">Homotetramer.</text>
</comment>
<comment type="similarity">
    <text evidence="3">Belongs to the transthyretin family. 5-hydroxyisourate hydrolase subfamily.</text>
</comment>
<dbReference type="InterPro" id="IPR000895">
    <property type="entry name" value="Transthyretin/HIU_hydrolase"/>
</dbReference>
<dbReference type="EMBL" id="CAKOFQ010006921">
    <property type="protein sequence ID" value="CAH1982411.1"/>
    <property type="molecule type" value="Genomic_DNA"/>
</dbReference>
<gene>
    <name evidence="10" type="ORF">ACAOBT_LOCUS14994</name>
</gene>
<sequence length="309" mass="35289">MESEDQTQVIEDDGTETQFKVIPVQFVETYENLALATSSNATVNTTTYLSRGKYYKQTYRPAWESMPDFKGWLRGVEGQPTRAYCTYCHKTLHAHRLSLLKHTCTIRHQRAAQLHANKKNKMLGTSGDNQKDGEADIEVMVGEKDVAESGVEYVEAEEVNETDSEHDNVTEEDEDDGEDQQRYKQTAGTTPVNKDVKDKEPISTTVNDSTRGKPVTGLQVSLYKLIDGRWTYINEGVTNQLGKFGNFLERCDFSPGRYKLHYDVDRYFESRKQSTLYPFIEIVFDSANYLDSYHIPLLLGPYGYTTYKG</sequence>
<evidence type="ECO:0000259" key="9">
    <source>
        <dbReference type="SMART" id="SM00095"/>
    </source>
</evidence>
<comment type="function">
    <text evidence="2">Catalyzes the hydrolysis of 5-hydroxyisourate (HIU) to 2-oxo-4-hydroxy-4-carboxy-5-ureidoimidazoline (OHCU).</text>
</comment>
<evidence type="ECO:0000256" key="7">
    <source>
        <dbReference type="ARBA" id="ARBA00022801"/>
    </source>
</evidence>
<dbReference type="SUPFAM" id="SSF49472">
    <property type="entry name" value="Transthyretin (synonym: prealbumin)"/>
    <property type="match status" value="1"/>
</dbReference>
<dbReference type="AlphaFoldDB" id="A0A9P0KRG7"/>
<evidence type="ECO:0000256" key="4">
    <source>
        <dbReference type="ARBA" id="ARBA00011881"/>
    </source>
</evidence>
<dbReference type="CDD" id="cd05822">
    <property type="entry name" value="TLP_HIUase"/>
    <property type="match status" value="1"/>
</dbReference>
<evidence type="ECO:0000256" key="3">
    <source>
        <dbReference type="ARBA" id="ARBA00009850"/>
    </source>
</evidence>
<dbReference type="Pfam" id="PF00576">
    <property type="entry name" value="Transthyretin"/>
    <property type="match status" value="1"/>
</dbReference>
<dbReference type="Gene3D" id="2.60.40.180">
    <property type="entry name" value="Transthyretin/hydroxyisourate hydrolase domain"/>
    <property type="match status" value="1"/>
</dbReference>
<dbReference type="InterPro" id="IPR023416">
    <property type="entry name" value="Transthyretin/HIU_hydrolase_d"/>
</dbReference>
<evidence type="ECO:0000256" key="1">
    <source>
        <dbReference type="ARBA" id="ARBA00001043"/>
    </source>
</evidence>
<keyword evidence="6" id="KW-0659">Purine metabolism</keyword>
<comment type="catalytic activity">
    <reaction evidence="1">
        <text>5-hydroxyisourate + H2O = 5-hydroxy-2-oxo-4-ureido-2,5-dihydro-1H-imidazole-5-carboxylate + H(+)</text>
        <dbReference type="Rhea" id="RHEA:23736"/>
        <dbReference type="ChEBI" id="CHEBI:15377"/>
        <dbReference type="ChEBI" id="CHEBI:15378"/>
        <dbReference type="ChEBI" id="CHEBI:18072"/>
        <dbReference type="ChEBI" id="CHEBI:58639"/>
        <dbReference type="EC" id="3.5.2.17"/>
    </reaction>
</comment>
<dbReference type="NCBIfam" id="TIGR02962">
    <property type="entry name" value="hdxy_isourate"/>
    <property type="match status" value="1"/>
</dbReference>
<accession>A0A9P0KRG7</accession>
<keyword evidence="11" id="KW-1185">Reference proteome</keyword>
<organism evidence="10 11">
    <name type="scientific">Acanthoscelides obtectus</name>
    <name type="common">Bean weevil</name>
    <name type="synonym">Bruchus obtectus</name>
    <dbReference type="NCBI Taxonomy" id="200917"/>
    <lineage>
        <taxon>Eukaryota</taxon>
        <taxon>Metazoa</taxon>
        <taxon>Ecdysozoa</taxon>
        <taxon>Arthropoda</taxon>
        <taxon>Hexapoda</taxon>
        <taxon>Insecta</taxon>
        <taxon>Pterygota</taxon>
        <taxon>Neoptera</taxon>
        <taxon>Endopterygota</taxon>
        <taxon>Coleoptera</taxon>
        <taxon>Polyphaga</taxon>
        <taxon>Cucujiformia</taxon>
        <taxon>Chrysomeloidea</taxon>
        <taxon>Chrysomelidae</taxon>
        <taxon>Bruchinae</taxon>
        <taxon>Bruchini</taxon>
        <taxon>Acanthoscelides</taxon>
    </lineage>
</organism>
<dbReference type="GO" id="GO:0006144">
    <property type="term" value="P:purine nucleobase metabolic process"/>
    <property type="evidence" value="ECO:0007669"/>
    <property type="project" value="UniProtKB-KW"/>
</dbReference>
<dbReference type="SMART" id="SM00095">
    <property type="entry name" value="TR_THY"/>
    <property type="match status" value="1"/>
</dbReference>
<dbReference type="PANTHER" id="PTHR10395:SF7">
    <property type="entry name" value="5-HYDROXYISOURATE HYDROLASE"/>
    <property type="match status" value="1"/>
</dbReference>
<evidence type="ECO:0000256" key="8">
    <source>
        <dbReference type="SAM" id="MobiDB-lite"/>
    </source>
</evidence>
<dbReference type="PRINTS" id="PR00189">
    <property type="entry name" value="TRNSTHYRETIN"/>
</dbReference>
<feature type="domain" description="Transthyretin/hydroxyisourate hydrolase" evidence="9">
    <location>
        <begin position="197"/>
        <end position="309"/>
    </location>
</feature>
<protein>
    <recommendedName>
        <fullName evidence="5">hydroxyisourate hydrolase</fullName>
        <ecNumber evidence="5">3.5.2.17</ecNumber>
    </recommendedName>
</protein>
<proteinExistence type="inferred from homology"/>
<dbReference type="InterPro" id="IPR036817">
    <property type="entry name" value="Transthyretin/HIU_hydrolase_sf"/>
</dbReference>
<dbReference type="OrthoDB" id="10265230at2759"/>
<feature type="compositionally biased region" description="Polar residues" evidence="8">
    <location>
        <begin position="183"/>
        <end position="192"/>
    </location>
</feature>
<dbReference type="PANTHER" id="PTHR10395">
    <property type="entry name" value="URICASE AND TRANSTHYRETIN-RELATED"/>
    <property type="match status" value="1"/>
</dbReference>
<dbReference type="Proteomes" id="UP001152888">
    <property type="component" value="Unassembled WGS sequence"/>
</dbReference>
<evidence type="ECO:0000256" key="6">
    <source>
        <dbReference type="ARBA" id="ARBA00022631"/>
    </source>
</evidence>
<reference evidence="10" key="1">
    <citation type="submission" date="2022-03" db="EMBL/GenBank/DDBJ databases">
        <authorList>
            <person name="Sayadi A."/>
        </authorList>
    </citation>
    <scope>NUCLEOTIDE SEQUENCE</scope>
</reference>
<dbReference type="GO" id="GO:0033971">
    <property type="term" value="F:hydroxyisourate hydrolase activity"/>
    <property type="evidence" value="ECO:0007669"/>
    <property type="project" value="UniProtKB-EC"/>
</dbReference>
<comment type="caution">
    <text evidence="10">The sequence shown here is derived from an EMBL/GenBank/DDBJ whole genome shotgun (WGS) entry which is preliminary data.</text>
</comment>